<keyword evidence="1" id="KW-0677">Repeat</keyword>
<accession>A0A7J6CJY0</accession>
<dbReference type="InterPro" id="IPR003961">
    <property type="entry name" value="FN3_dom"/>
</dbReference>
<gene>
    <name evidence="4" type="ORF">G5714_011992</name>
</gene>
<feature type="chain" id="PRO_5029707795" description="Fibronectin type-III domain-containing protein" evidence="2">
    <location>
        <begin position="20"/>
        <end position="668"/>
    </location>
</feature>
<dbReference type="InterPro" id="IPR036116">
    <property type="entry name" value="FN3_sf"/>
</dbReference>
<feature type="signal peptide" evidence="2">
    <location>
        <begin position="1"/>
        <end position="19"/>
    </location>
</feature>
<organism evidence="4 5">
    <name type="scientific">Onychostoma macrolepis</name>
    <dbReference type="NCBI Taxonomy" id="369639"/>
    <lineage>
        <taxon>Eukaryota</taxon>
        <taxon>Metazoa</taxon>
        <taxon>Chordata</taxon>
        <taxon>Craniata</taxon>
        <taxon>Vertebrata</taxon>
        <taxon>Euteleostomi</taxon>
        <taxon>Actinopterygii</taxon>
        <taxon>Neopterygii</taxon>
        <taxon>Teleostei</taxon>
        <taxon>Ostariophysi</taxon>
        <taxon>Cypriniformes</taxon>
        <taxon>Cyprinidae</taxon>
        <taxon>Acrossocheilinae</taxon>
        <taxon>Onychostoma</taxon>
    </lineage>
</organism>
<proteinExistence type="predicted"/>
<protein>
    <recommendedName>
        <fullName evidence="3">Fibronectin type-III domain-containing protein</fullName>
    </recommendedName>
</protein>
<evidence type="ECO:0000313" key="4">
    <source>
        <dbReference type="EMBL" id="KAF4107628.1"/>
    </source>
</evidence>
<dbReference type="FunFam" id="2.60.40.10:FF:000028">
    <property type="entry name" value="Neuronal cell adhesion molecule"/>
    <property type="match status" value="1"/>
</dbReference>
<reference evidence="4 5" key="1">
    <citation type="submission" date="2020-04" db="EMBL/GenBank/DDBJ databases">
        <title>Chromosome-level genome assembly of a cyprinid fish Onychostoma macrolepis by integration of Nanopore Sequencing, Bionano and Hi-C technology.</title>
        <authorList>
            <person name="Wang D."/>
        </authorList>
    </citation>
    <scope>NUCLEOTIDE SEQUENCE [LARGE SCALE GENOMIC DNA]</scope>
    <source>
        <strain evidence="4">SWU-2019</strain>
        <tissue evidence="4">Muscle</tissue>
    </source>
</reference>
<evidence type="ECO:0000259" key="3">
    <source>
        <dbReference type="PROSITE" id="PS50853"/>
    </source>
</evidence>
<dbReference type="CDD" id="cd00063">
    <property type="entry name" value="FN3"/>
    <property type="match status" value="1"/>
</dbReference>
<sequence length="668" mass="76760">MRMRVAVLVLAVSFSLTEAERCVSTSSPHCYKNSIRPEEDFICEWDERNPEKSQTHTLHIWDTEKKRFLMRKNSSKKGQVNVHLEELGIPSKKTDIWVQTQVGNLTCNSSKISVILECMVKYSVPQIISMKRSARILNLTLDKPEDNKGAIYEIRWRQRDSEWQNTTFETKDGTIKDFHRLHLHYQTIYQIQLRRQAKLKSRLCKDSLHALWSDWSQMVDVPSDIRRRPVIRWVESNPKNGTRDINLSWDAPSAEESVGGVRYNLRLSVWPCDKSKRKKSTTNQTYNTSITYSEARISIIAINKVGCSPRRQIIIPAVKHLNYCDSDMPSDITMANNKACLEWYKLEDGETRPRTVHSSNKILLKNIKNEVEHFVRHYYFLHTIRKKRYQTTVMCPFYSEQKAPKNGPANVNISDVTHESAVVSWLSIPVAEQRGFLQHYVIWISGQGNTKFHTVPANKTSFLIKDLHPGASYTVSISGRTEAGNGPNSTVNFETYSKEMGLSWQDQTILIVCVVALLCTIICSVAARRLKLLPEVPSPVIDAAEFRCPEEQDQSPTIEEVHEFVLLLRQDLNKCRENMTPEQSTLLQDFGLVIFEEEDEEDGEGGVTDLSSVKSCFYPNPSYRGQTLQLPEPFHMTDSTSRDNDTESTYRNGLFFETRVLECDKTSL</sequence>
<keyword evidence="5" id="KW-1185">Reference proteome</keyword>
<keyword evidence="2" id="KW-0732">Signal</keyword>
<dbReference type="SUPFAM" id="SSF49265">
    <property type="entry name" value="Fibronectin type III"/>
    <property type="match status" value="2"/>
</dbReference>
<dbReference type="EMBL" id="JAAMOB010000011">
    <property type="protein sequence ID" value="KAF4107628.1"/>
    <property type="molecule type" value="Genomic_DNA"/>
</dbReference>
<dbReference type="SMART" id="SM00060">
    <property type="entry name" value="FN3"/>
    <property type="match status" value="2"/>
</dbReference>
<dbReference type="OrthoDB" id="8945484at2759"/>
<evidence type="ECO:0000256" key="2">
    <source>
        <dbReference type="SAM" id="SignalP"/>
    </source>
</evidence>
<dbReference type="InterPro" id="IPR053073">
    <property type="entry name" value="IL11/IL27_subunit_beta"/>
</dbReference>
<dbReference type="Proteomes" id="UP000579812">
    <property type="component" value="Unassembled WGS sequence"/>
</dbReference>
<evidence type="ECO:0000256" key="1">
    <source>
        <dbReference type="ARBA" id="ARBA00022737"/>
    </source>
</evidence>
<dbReference type="InterPro" id="IPR013783">
    <property type="entry name" value="Ig-like_fold"/>
</dbReference>
<dbReference type="PROSITE" id="PS50853">
    <property type="entry name" value="FN3"/>
    <property type="match status" value="1"/>
</dbReference>
<name>A0A7J6CJY0_9TELE</name>
<evidence type="ECO:0000313" key="5">
    <source>
        <dbReference type="Proteomes" id="UP000579812"/>
    </source>
</evidence>
<dbReference type="PANTHER" id="PTHR48483">
    <property type="entry name" value="INTERLEUKIN-27 SUBUNIT BETA"/>
    <property type="match status" value="1"/>
</dbReference>
<dbReference type="AlphaFoldDB" id="A0A7J6CJY0"/>
<dbReference type="Gene3D" id="2.60.40.10">
    <property type="entry name" value="Immunoglobulins"/>
    <property type="match status" value="3"/>
</dbReference>
<dbReference type="Pfam" id="PF00041">
    <property type="entry name" value="fn3"/>
    <property type="match status" value="1"/>
</dbReference>
<comment type="caution">
    <text evidence="4">The sequence shown here is derived from an EMBL/GenBank/DDBJ whole genome shotgun (WGS) entry which is preliminary data.</text>
</comment>
<feature type="domain" description="Fibronectin type-III" evidence="3">
    <location>
        <begin position="407"/>
        <end position="500"/>
    </location>
</feature>
<dbReference type="PANTHER" id="PTHR48483:SF1">
    <property type="entry name" value="INTERLEUKIN-12 RECEPTOR SUBUNIT BETA-1-RELATED"/>
    <property type="match status" value="1"/>
</dbReference>